<keyword evidence="8" id="KW-0256">Endoplasmic reticulum</keyword>
<feature type="compositionally biased region" description="Polar residues" evidence="9">
    <location>
        <begin position="1"/>
        <end position="14"/>
    </location>
</feature>
<dbReference type="GO" id="GO:0005789">
    <property type="term" value="C:endoplasmic reticulum membrane"/>
    <property type="evidence" value="ECO:0007669"/>
    <property type="project" value="UniProtKB-SubCell"/>
</dbReference>
<dbReference type="FunFam" id="1.20.1510.10:FF:000014">
    <property type="entry name" value="Cation efflux protein/ zinc transporter"/>
    <property type="match status" value="1"/>
</dbReference>
<dbReference type="EMBL" id="ML986591">
    <property type="protein sequence ID" value="KAF2267364.1"/>
    <property type="molecule type" value="Genomic_DNA"/>
</dbReference>
<feature type="compositionally biased region" description="Basic and acidic residues" evidence="9">
    <location>
        <begin position="75"/>
        <end position="87"/>
    </location>
</feature>
<comment type="function">
    <text evidence="8">Functions as a zinc transporter.</text>
</comment>
<evidence type="ECO:0000256" key="9">
    <source>
        <dbReference type="SAM" id="MobiDB-lite"/>
    </source>
</evidence>
<feature type="region of interest" description="Disordered" evidence="9">
    <location>
        <begin position="508"/>
        <end position="528"/>
    </location>
</feature>
<evidence type="ECO:0000256" key="4">
    <source>
        <dbReference type="ARBA" id="ARBA00022692"/>
    </source>
</evidence>
<dbReference type="NCBIfam" id="TIGR01297">
    <property type="entry name" value="CDF"/>
    <property type="match status" value="1"/>
</dbReference>
<keyword evidence="7 10" id="KW-0472">Membrane</keyword>
<feature type="region of interest" description="Disordered" evidence="9">
    <location>
        <begin position="818"/>
        <end position="881"/>
    </location>
</feature>
<feature type="transmembrane region" description="Helical" evidence="10">
    <location>
        <begin position="562"/>
        <end position="581"/>
    </location>
</feature>
<feature type="transmembrane region" description="Helical" evidence="10">
    <location>
        <begin position="458"/>
        <end position="476"/>
    </location>
</feature>
<keyword evidence="5 10" id="KW-1133">Transmembrane helix</keyword>
<feature type="transmembrane region" description="Helical" evidence="10">
    <location>
        <begin position="425"/>
        <end position="446"/>
    </location>
</feature>
<evidence type="ECO:0000256" key="5">
    <source>
        <dbReference type="ARBA" id="ARBA00022989"/>
    </source>
</evidence>
<keyword evidence="4 10" id="KW-0812">Transmembrane</keyword>
<feature type="transmembrane region" description="Helical" evidence="10">
    <location>
        <begin position="749"/>
        <end position="767"/>
    </location>
</feature>
<evidence type="ECO:0000256" key="8">
    <source>
        <dbReference type="RuleBase" id="RU369017"/>
    </source>
</evidence>
<dbReference type="GO" id="GO:0005794">
    <property type="term" value="C:Golgi apparatus"/>
    <property type="evidence" value="ECO:0007669"/>
    <property type="project" value="TreeGrafter"/>
</dbReference>
<feature type="transmembrane region" description="Helical" evidence="10">
    <location>
        <begin position="482"/>
        <end position="505"/>
    </location>
</feature>
<dbReference type="AlphaFoldDB" id="A0A9P4KIV0"/>
<name>A0A9P4KIV0_9PLEO</name>
<evidence type="ECO:0000313" key="13">
    <source>
        <dbReference type="Proteomes" id="UP000800093"/>
    </source>
</evidence>
<reference evidence="13" key="1">
    <citation type="journal article" date="2020" name="Stud. Mycol.">
        <title>101 Dothideomycetes genomes: A test case for predicting lifestyles and emergence of pathogens.</title>
        <authorList>
            <person name="Haridas S."/>
            <person name="Albert R."/>
            <person name="Binder M."/>
            <person name="Bloem J."/>
            <person name="LaButti K."/>
            <person name="Salamov A."/>
            <person name="Andreopoulos B."/>
            <person name="Baker S."/>
            <person name="Barry K."/>
            <person name="Bills G."/>
            <person name="Bluhm B."/>
            <person name="Cannon C."/>
            <person name="Castanera R."/>
            <person name="Culley D."/>
            <person name="Daum C."/>
            <person name="Ezra D."/>
            <person name="Gonzalez J."/>
            <person name="Henrissat B."/>
            <person name="Kuo A."/>
            <person name="Liang C."/>
            <person name="Lipzen A."/>
            <person name="Lutzoni F."/>
            <person name="Magnuson J."/>
            <person name="Mondo S."/>
            <person name="Nolan M."/>
            <person name="Ohm R."/>
            <person name="Pangilinan J."/>
            <person name="Park H.-J."/>
            <person name="Ramirez L."/>
            <person name="Alfaro M."/>
            <person name="Sun H."/>
            <person name="Tritt A."/>
            <person name="Yoshinaga Y."/>
            <person name="Zwiers L.-H."/>
            <person name="Turgeon B."/>
            <person name="Goodwin S."/>
            <person name="Spatafora J."/>
            <person name="Crous P."/>
            <person name="Grigoriev I."/>
        </authorList>
    </citation>
    <scope>NUCLEOTIDE SEQUENCE [LARGE SCALE GENOMIC DNA]</scope>
    <source>
        <strain evidence="13">CBS 304.66</strain>
    </source>
</reference>
<comment type="subcellular location">
    <subcellularLocation>
        <location evidence="8">Endoplasmic reticulum membrane</location>
        <topology evidence="8">Multi-pass membrane protein</topology>
    </subcellularLocation>
    <subcellularLocation>
        <location evidence="1">Membrane</location>
        <topology evidence="1">Multi-pass membrane protein</topology>
    </subcellularLocation>
</comment>
<gene>
    <name evidence="12" type="ORF">CC78DRAFT_558830</name>
</gene>
<dbReference type="GO" id="GO:0031410">
    <property type="term" value="C:cytoplasmic vesicle"/>
    <property type="evidence" value="ECO:0007669"/>
    <property type="project" value="TreeGrafter"/>
</dbReference>
<evidence type="ECO:0000256" key="2">
    <source>
        <dbReference type="ARBA" id="ARBA00008873"/>
    </source>
</evidence>
<dbReference type="PANTHER" id="PTHR45755:SF4">
    <property type="entry name" value="ZINC TRANSPORTER 7"/>
    <property type="match status" value="1"/>
</dbReference>
<feature type="region of interest" description="Disordered" evidence="9">
    <location>
        <begin position="690"/>
        <end position="709"/>
    </location>
</feature>
<feature type="transmembrane region" description="Helical" evidence="10">
    <location>
        <begin position="718"/>
        <end position="743"/>
    </location>
</feature>
<keyword evidence="3 8" id="KW-0813">Transport</keyword>
<dbReference type="SUPFAM" id="SSF161111">
    <property type="entry name" value="Cation efflux protein transmembrane domain-like"/>
    <property type="match status" value="1"/>
</dbReference>
<evidence type="ECO:0000313" key="12">
    <source>
        <dbReference type="EMBL" id="KAF2267364.1"/>
    </source>
</evidence>
<feature type="transmembrane region" description="Helical" evidence="10">
    <location>
        <begin position="666"/>
        <end position="684"/>
    </location>
</feature>
<protein>
    <recommendedName>
        <fullName evidence="8">Zinc transporter</fullName>
    </recommendedName>
</protein>
<dbReference type="GO" id="GO:0005385">
    <property type="term" value="F:zinc ion transmembrane transporter activity"/>
    <property type="evidence" value="ECO:0007669"/>
    <property type="project" value="UniProtKB-UniRule"/>
</dbReference>
<feature type="domain" description="Cation efflux protein transmembrane" evidence="11">
    <location>
        <begin position="564"/>
        <end position="775"/>
    </location>
</feature>
<feature type="transmembrane region" description="Helical" evidence="10">
    <location>
        <begin position="593"/>
        <end position="611"/>
    </location>
</feature>
<feature type="compositionally biased region" description="Polar residues" evidence="9">
    <location>
        <begin position="24"/>
        <end position="53"/>
    </location>
</feature>
<evidence type="ECO:0000256" key="3">
    <source>
        <dbReference type="ARBA" id="ARBA00022448"/>
    </source>
</evidence>
<feature type="region of interest" description="Disordered" evidence="9">
    <location>
        <begin position="1"/>
        <end position="128"/>
    </location>
</feature>
<dbReference type="InterPro" id="IPR058533">
    <property type="entry name" value="Cation_efflux_TM"/>
</dbReference>
<feature type="compositionally biased region" description="Basic and acidic residues" evidence="9">
    <location>
        <begin position="818"/>
        <end position="844"/>
    </location>
</feature>
<feature type="compositionally biased region" description="Basic and acidic residues" evidence="9">
    <location>
        <begin position="693"/>
        <end position="709"/>
    </location>
</feature>
<feature type="transmembrane region" description="Helical" evidence="10">
    <location>
        <begin position="399"/>
        <end position="419"/>
    </location>
</feature>
<proteinExistence type="inferred from homology"/>
<sequence length="938" mass="102255">MASTYALSVNSATHAHSHGRSRSHYTGEQLPSWNGSINGTSPMKNPNPHLNTGHSHHRSDMSGQPVPSPYADSQDYFHEHSAERSRSIDSTFKFKPLMGGRPRGRPRGESDLGRPPSRKSVAGANFGFDPIEEAPAPPSKSWVELPEALTALLIPLPYLFASLAYPSVIAQYRRLSSPLSHSTEQHLDIAAMDTRPPSLQTLPNRSPLLHASTLSSTTLILISIISKIRTILDQPLDRRKSFGSSEQNNIALDILWEPSSVVRILTNILSVLLPYYAAMQLGGAKTSLVLLAATAGGLGALDKKPGKHSPWDALKRTFRTRKATIGTVLLVLLLDVLNSSEHPGTLLGHLALTTSILAIPPPLPMTGWSLKTDLKTGTDSRMSLPRASSPLVNTHQDTLLTFVAGVILTVIAIFSSIISSTSPSTTHHAILFSTCSVASVAALVFFSFPSALRSQKKLGLVLGSVLIGLFGLWQSSTSWESWVFFPLTCASIVGAVLFDTASPFISRPHSHSHSHSGHKHHHEDHDHHLHGHHSKVSQFLIAQCTPGSVVHSIMIEKDSRRIAYFAVLNLAFMLIQFFYGFVSGSLGLLTDSIHMLFDCAGLAVGLAAAVMSKWPPNSRFPYGYGKIDTLSGFANGVFLMLVSVEIIFDAFERLWEGHELHRLNELLIVSILGFVVNIVGLTAFGHAHHGHGHSHDHGHGDHDHTHGHSHENENMQGIFLHILADTLGSVAVIISTLLAKFYGWSGWDPIASCIISVLIFGSAVPLVKSSGMRLLLSLPADVEYGIRNALQELSSLRGVVGYTVPRFWLEDEGAAHSEVHAKSHGDSDDEHGHCEHDHGHEHTHNHASHPNGSAHSHHDHEHSHDGHNHNHFEHDHSHGPRKQKVLGVIHIQASRAANLEDVRERTVQFLRGRGMDVVVHAEHEGEGRCWCGGGNKVA</sequence>
<evidence type="ECO:0000256" key="10">
    <source>
        <dbReference type="SAM" id="Phobius"/>
    </source>
</evidence>
<keyword evidence="13" id="KW-1185">Reference proteome</keyword>
<evidence type="ECO:0000256" key="1">
    <source>
        <dbReference type="ARBA" id="ARBA00004141"/>
    </source>
</evidence>
<feature type="compositionally biased region" description="Basic and acidic residues" evidence="9">
    <location>
        <begin position="856"/>
        <end position="878"/>
    </location>
</feature>
<accession>A0A9P4KIV0</accession>
<comment type="caution">
    <text evidence="12">The sequence shown here is derived from an EMBL/GenBank/DDBJ whole genome shotgun (WGS) entry which is preliminary data.</text>
</comment>
<dbReference type="InterPro" id="IPR027469">
    <property type="entry name" value="Cation_efflux_TMD_sf"/>
</dbReference>
<dbReference type="InterPro" id="IPR002524">
    <property type="entry name" value="Cation_efflux"/>
</dbReference>
<evidence type="ECO:0000256" key="7">
    <source>
        <dbReference type="ARBA" id="ARBA00023136"/>
    </source>
</evidence>
<dbReference type="Gene3D" id="1.20.1510.10">
    <property type="entry name" value="Cation efflux protein transmembrane domain"/>
    <property type="match status" value="1"/>
</dbReference>
<evidence type="ECO:0000256" key="6">
    <source>
        <dbReference type="ARBA" id="ARBA00023065"/>
    </source>
</evidence>
<dbReference type="OrthoDB" id="78669at2759"/>
<feature type="transmembrane region" description="Helical" evidence="10">
    <location>
        <begin position="632"/>
        <end position="651"/>
    </location>
</feature>
<dbReference type="PANTHER" id="PTHR45755">
    <property type="match status" value="1"/>
</dbReference>
<dbReference type="InterPro" id="IPR045316">
    <property type="entry name" value="Msc2-like"/>
</dbReference>
<comment type="similarity">
    <text evidence="2 8">Belongs to the cation diffusion facilitator (CDF) transporter (TC 2.A.4) family. SLC30A subfamily.</text>
</comment>
<keyword evidence="6 8" id="KW-0406">Ion transport</keyword>
<dbReference type="Proteomes" id="UP000800093">
    <property type="component" value="Unassembled WGS sequence"/>
</dbReference>
<dbReference type="GO" id="GO:0006882">
    <property type="term" value="P:intracellular zinc ion homeostasis"/>
    <property type="evidence" value="ECO:0007669"/>
    <property type="project" value="InterPro"/>
</dbReference>
<evidence type="ECO:0000259" key="11">
    <source>
        <dbReference type="Pfam" id="PF01545"/>
    </source>
</evidence>
<dbReference type="Pfam" id="PF01545">
    <property type="entry name" value="Cation_efflux"/>
    <property type="match status" value="1"/>
</dbReference>
<dbReference type="GO" id="GO:1904257">
    <property type="term" value="P:zinc ion import into Golgi lumen"/>
    <property type="evidence" value="ECO:0007669"/>
    <property type="project" value="TreeGrafter"/>
</dbReference>
<organism evidence="12 13">
    <name type="scientific">Lojkania enalia</name>
    <dbReference type="NCBI Taxonomy" id="147567"/>
    <lineage>
        <taxon>Eukaryota</taxon>
        <taxon>Fungi</taxon>
        <taxon>Dikarya</taxon>
        <taxon>Ascomycota</taxon>
        <taxon>Pezizomycotina</taxon>
        <taxon>Dothideomycetes</taxon>
        <taxon>Pleosporomycetidae</taxon>
        <taxon>Pleosporales</taxon>
        <taxon>Pleosporales incertae sedis</taxon>
        <taxon>Lojkania</taxon>
    </lineage>
</organism>